<organism evidence="3 5">
    <name type="scientific">Pontiella desulfatans</name>
    <dbReference type="NCBI Taxonomy" id="2750659"/>
    <lineage>
        <taxon>Bacteria</taxon>
        <taxon>Pseudomonadati</taxon>
        <taxon>Kiritimatiellota</taxon>
        <taxon>Kiritimatiellia</taxon>
        <taxon>Kiritimatiellales</taxon>
        <taxon>Pontiellaceae</taxon>
        <taxon>Pontiella</taxon>
    </lineage>
</organism>
<dbReference type="EMBL" id="CAAHFG010000004">
    <property type="protein sequence ID" value="VGO17077.1"/>
    <property type="molecule type" value="Genomic_DNA"/>
</dbReference>
<dbReference type="Proteomes" id="UP000366872">
    <property type="component" value="Unassembled WGS sequence"/>
</dbReference>
<gene>
    <name evidence="2" type="ORF">PDESU_00463</name>
    <name evidence="3" type="ORF">PDESU_01618</name>
    <name evidence="4" type="ORF">PDESU_05672</name>
</gene>
<dbReference type="AlphaFoldDB" id="A0A6C2U020"/>
<reference evidence="3 5" key="1">
    <citation type="submission" date="2019-04" db="EMBL/GenBank/DDBJ databases">
        <authorList>
            <person name="Van Vliet M D."/>
        </authorList>
    </citation>
    <scope>NUCLEOTIDE SEQUENCE [LARGE SCALE GENOMIC DNA]</scope>
    <source>
        <strain evidence="3 5">F1</strain>
    </source>
</reference>
<name>A0A6C2U020_PONDE</name>
<dbReference type="InterPro" id="IPR024445">
    <property type="entry name" value="Tnp_ISXO2-like"/>
</dbReference>
<evidence type="ECO:0000313" key="3">
    <source>
        <dbReference type="EMBL" id="VGO13064.1"/>
    </source>
</evidence>
<feature type="domain" description="ISXO2-like transposase" evidence="1">
    <location>
        <begin position="135"/>
        <end position="277"/>
    </location>
</feature>
<dbReference type="InterPro" id="IPR024442">
    <property type="entry name" value="Transposase_Zn_ribbon"/>
</dbReference>
<dbReference type="EMBL" id="CAAHFG010000001">
    <property type="protein sequence ID" value="VGO11915.1"/>
    <property type="molecule type" value="Genomic_DNA"/>
</dbReference>
<dbReference type="Pfam" id="PF12760">
    <property type="entry name" value="Zn_ribbon_IS1595"/>
    <property type="match status" value="1"/>
</dbReference>
<evidence type="ECO:0000313" key="4">
    <source>
        <dbReference type="EMBL" id="VGO17077.1"/>
    </source>
</evidence>
<dbReference type="EMBL" id="CAAHFG010000001">
    <property type="protein sequence ID" value="VGO13064.1"/>
    <property type="molecule type" value="Genomic_DNA"/>
</dbReference>
<dbReference type="NCBIfam" id="NF033547">
    <property type="entry name" value="transpos_IS1595"/>
    <property type="match status" value="1"/>
</dbReference>
<keyword evidence="5" id="KW-1185">Reference proteome</keyword>
<dbReference type="Pfam" id="PF12762">
    <property type="entry name" value="DDE_Tnp_IS1595"/>
    <property type="match status" value="1"/>
</dbReference>
<evidence type="ECO:0000313" key="2">
    <source>
        <dbReference type="EMBL" id="VGO11915.1"/>
    </source>
</evidence>
<evidence type="ECO:0000313" key="5">
    <source>
        <dbReference type="Proteomes" id="UP000366872"/>
    </source>
</evidence>
<dbReference type="PANTHER" id="PTHR47163:SF2">
    <property type="entry name" value="SI:DKEY-17M8.2"/>
    <property type="match status" value="1"/>
</dbReference>
<dbReference type="SMART" id="SM01126">
    <property type="entry name" value="DDE_Tnp_IS1595"/>
    <property type="match status" value="1"/>
</dbReference>
<sequence>MLWYTRFMEAYPKDLEELELNFSSEEACRDYLASLRWPNGFLCPACGHGESWRLADGLFKCKKCSRKTSVTSGTIFEGTRKPLASWFRAIWWVTSQKNGASALGLMRVLGLGSYKTAWTWLHKLRRAMVRPGRERLTGTVQVDETFIGGTRPGKRGRGAEGKTLVLIVAQENGKAVGRIRLVKIPDASSKSLEGAIRETVDPGTQVKTDGWKGYNGLGALGYDHKVVRKSEDVGANLLPLCHRVASLLKRWLGGTHQGAVSHEHLAYYLDEYTFRFNRRTSRSRGMLFYRLLQNAVAMEPVRFKEISLSVRGRNHKIQT</sequence>
<protein>
    <recommendedName>
        <fullName evidence="1">ISXO2-like transposase domain-containing protein</fullName>
    </recommendedName>
</protein>
<dbReference type="PANTHER" id="PTHR47163">
    <property type="entry name" value="DDE_TNP_IS1595 DOMAIN-CONTAINING PROTEIN"/>
    <property type="match status" value="1"/>
</dbReference>
<accession>A0A6C2U020</accession>
<proteinExistence type="predicted"/>
<dbReference type="InterPro" id="IPR053164">
    <property type="entry name" value="IS1016-like_transposase"/>
</dbReference>
<evidence type="ECO:0000259" key="1">
    <source>
        <dbReference type="SMART" id="SM01126"/>
    </source>
</evidence>